<keyword evidence="8" id="KW-0129">CBS domain</keyword>
<dbReference type="PROSITE" id="PS51371">
    <property type="entry name" value="CBS"/>
    <property type="match status" value="1"/>
</dbReference>
<feature type="transmembrane region" description="Helical" evidence="9">
    <location>
        <begin position="376"/>
        <end position="402"/>
    </location>
</feature>
<dbReference type="InterPro" id="IPR046342">
    <property type="entry name" value="CBS_dom_sf"/>
</dbReference>
<evidence type="ECO:0000256" key="6">
    <source>
        <dbReference type="ARBA" id="ARBA00022989"/>
    </source>
</evidence>
<keyword evidence="4 9" id="KW-0812">Transmembrane</keyword>
<comment type="similarity">
    <text evidence="2">Belongs to the SLC41A transporter family.</text>
</comment>
<dbReference type="Pfam" id="PF00571">
    <property type="entry name" value="CBS"/>
    <property type="match status" value="1"/>
</dbReference>
<evidence type="ECO:0000313" key="11">
    <source>
        <dbReference type="EMBL" id="VEU82028.1"/>
    </source>
</evidence>
<evidence type="ECO:0000256" key="9">
    <source>
        <dbReference type="SAM" id="Phobius"/>
    </source>
</evidence>
<proteinExistence type="inferred from homology"/>
<sequence>MIDINFELPVSKLKEALKNVHPSDIAVLFEDNAEYREKLIEAIGIRRFGEAFIYLNDDLQVRYYLKLEENKKRELLKHFELDDLKTFIELFRVSYHEEILRLLGKERREKVVKLLSYDGDTAGSISSPSFMYFDINSTVKEVTSKVIKESDDNDEIDVIFFHDDVRFVGGLRLQDLIIARESMALYDIVDENYPYAYADDLVASAVRKIRNYDVSVLPVIDDKKVLVGIITADDALDIMKEDHIDAVEGLVALHDHSDASSPLKRSMQRLPWLLMSVVLNIVIATFLTTFSDTIDSNVVLVMFQPMILGMAGNIGTQSIAVTILGLHHEKIKPMRHIRKELFIAIINSLISGLVGVLIVFGFLYLMPNDYADIDKVAMVVGISLVLSMFVSALVGVLLPFILRKLGADEKAASGPIISTVNDFAALGIYFLVATILLINM</sequence>
<keyword evidence="3" id="KW-0813">Transport</keyword>
<keyword evidence="6 9" id="KW-1133">Transmembrane helix</keyword>
<dbReference type="Pfam" id="PF01769">
    <property type="entry name" value="MgtE"/>
    <property type="match status" value="1"/>
</dbReference>
<evidence type="ECO:0000256" key="4">
    <source>
        <dbReference type="ARBA" id="ARBA00022692"/>
    </source>
</evidence>
<dbReference type="SUPFAM" id="SSF158791">
    <property type="entry name" value="MgtE N-terminal domain-like"/>
    <property type="match status" value="1"/>
</dbReference>
<dbReference type="Pfam" id="PF03448">
    <property type="entry name" value="MgtE_N"/>
    <property type="match status" value="1"/>
</dbReference>
<dbReference type="KEGG" id="ahk:NCTC10172_00033"/>
<dbReference type="PANTHER" id="PTHR43773">
    <property type="entry name" value="MAGNESIUM TRANSPORTER MGTE"/>
    <property type="match status" value="1"/>
</dbReference>
<reference evidence="11 12" key="1">
    <citation type="submission" date="2019-01" db="EMBL/GenBank/DDBJ databases">
        <authorList>
            <consortium name="Pathogen Informatics"/>
        </authorList>
    </citation>
    <scope>NUCLEOTIDE SEQUENCE [LARGE SCALE GENOMIC DNA]</scope>
    <source>
        <strain evidence="11 12">NCTC10172</strain>
    </source>
</reference>
<dbReference type="SUPFAM" id="SSF54631">
    <property type="entry name" value="CBS-domain pair"/>
    <property type="match status" value="1"/>
</dbReference>
<feature type="transmembrane region" description="Helical" evidence="9">
    <location>
        <begin position="270"/>
        <end position="290"/>
    </location>
</feature>
<feature type="domain" description="CBS" evidence="10">
    <location>
        <begin position="189"/>
        <end position="246"/>
    </location>
</feature>
<feature type="transmembrane region" description="Helical" evidence="9">
    <location>
        <begin position="302"/>
        <end position="326"/>
    </location>
</feature>
<dbReference type="Gene3D" id="3.10.580.10">
    <property type="entry name" value="CBS-domain"/>
    <property type="match status" value="1"/>
</dbReference>
<dbReference type="InterPro" id="IPR006668">
    <property type="entry name" value="Mg_transptr_MgtE_intracell_dom"/>
</dbReference>
<dbReference type="CDD" id="cd04606">
    <property type="entry name" value="CBS_pair_Mg_transporter"/>
    <property type="match status" value="1"/>
</dbReference>
<dbReference type="GO" id="GO:0016020">
    <property type="term" value="C:membrane"/>
    <property type="evidence" value="ECO:0007669"/>
    <property type="project" value="UniProtKB-SubCell"/>
</dbReference>
<dbReference type="Proteomes" id="UP000290909">
    <property type="component" value="Chromosome"/>
</dbReference>
<dbReference type="Gene3D" id="1.10.357.20">
    <property type="entry name" value="SLC41 divalent cation transporters, integral membrane domain"/>
    <property type="match status" value="1"/>
</dbReference>
<dbReference type="RefSeq" id="WP_035368845.1">
    <property type="nucleotide sequence ID" value="NZ_LR215050.1"/>
</dbReference>
<keyword evidence="5" id="KW-0460">Magnesium</keyword>
<dbReference type="SMART" id="SM00924">
    <property type="entry name" value="MgtE_N"/>
    <property type="match status" value="1"/>
</dbReference>
<accession>A0A449BHV2</accession>
<feature type="transmembrane region" description="Helical" evidence="9">
    <location>
        <begin position="414"/>
        <end position="438"/>
    </location>
</feature>
<protein>
    <submittedName>
        <fullName evidence="11">Magnesium transporter mgtE</fullName>
    </submittedName>
</protein>
<dbReference type="PANTHER" id="PTHR43773:SF1">
    <property type="entry name" value="MAGNESIUM TRANSPORTER MGTE"/>
    <property type="match status" value="1"/>
</dbReference>
<dbReference type="AlphaFoldDB" id="A0A449BHV2"/>
<gene>
    <name evidence="11" type="ORF">NCTC10172_00033</name>
</gene>
<keyword evidence="7 9" id="KW-0472">Membrane</keyword>
<dbReference type="InterPro" id="IPR036739">
    <property type="entry name" value="SLC41_membr_dom_sf"/>
</dbReference>
<dbReference type="InterPro" id="IPR000644">
    <property type="entry name" value="CBS_dom"/>
</dbReference>
<dbReference type="InterPro" id="IPR038076">
    <property type="entry name" value="MgtE_N_sf"/>
</dbReference>
<dbReference type="STRING" id="1408416.GCA_000702765_00614"/>
<evidence type="ECO:0000313" key="12">
    <source>
        <dbReference type="Proteomes" id="UP000290909"/>
    </source>
</evidence>
<evidence type="ECO:0000256" key="7">
    <source>
        <dbReference type="ARBA" id="ARBA00023136"/>
    </source>
</evidence>
<name>A0A449BHV2_9MOLU</name>
<dbReference type="GO" id="GO:0015095">
    <property type="term" value="F:magnesium ion transmembrane transporter activity"/>
    <property type="evidence" value="ECO:0007669"/>
    <property type="project" value="InterPro"/>
</dbReference>
<dbReference type="SUPFAM" id="SSF161093">
    <property type="entry name" value="MgtE membrane domain-like"/>
    <property type="match status" value="1"/>
</dbReference>
<evidence type="ECO:0000256" key="1">
    <source>
        <dbReference type="ARBA" id="ARBA00004141"/>
    </source>
</evidence>
<dbReference type="InterPro" id="IPR006667">
    <property type="entry name" value="SLC41_membr_dom"/>
</dbReference>
<feature type="transmembrane region" description="Helical" evidence="9">
    <location>
        <begin position="341"/>
        <end position="364"/>
    </location>
</feature>
<dbReference type="EMBL" id="LR215050">
    <property type="protein sequence ID" value="VEU82028.1"/>
    <property type="molecule type" value="Genomic_DNA"/>
</dbReference>
<dbReference type="Gene3D" id="1.25.60.10">
    <property type="entry name" value="MgtE N-terminal domain-like"/>
    <property type="match status" value="1"/>
</dbReference>
<organism evidence="11 12">
    <name type="scientific">Acholeplasma hippikon</name>
    <dbReference type="NCBI Taxonomy" id="264636"/>
    <lineage>
        <taxon>Bacteria</taxon>
        <taxon>Bacillati</taxon>
        <taxon>Mycoplasmatota</taxon>
        <taxon>Mollicutes</taxon>
        <taxon>Acholeplasmatales</taxon>
        <taxon>Acholeplasmataceae</taxon>
        <taxon>Acholeplasma</taxon>
    </lineage>
</organism>
<evidence type="ECO:0000256" key="3">
    <source>
        <dbReference type="ARBA" id="ARBA00022448"/>
    </source>
</evidence>
<evidence type="ECO:0000256" key="5">
    <source>
        <dbReference type="ARBA" id="ARBA00022842"/>
    </source>
</evidence>
<evidence type="ECO:0000256" key="8">
    <source>
        <dbReference type="PROSITE-ProRule" id="PRU00703"/>
    </source>
</evidence>
<evidence type="ECO:0000256" key="2">
    <source>
        <dbReference type="ARBA" id="ARBA00009749"/>
    </source>
</evidence>
<dbReference type="InterPro" id="IPR006669">
    <property type="entry name" value="MgtE_transporter"/>
</dbReference>
<keyword evidence="12" id="KW-1185">Reference proteome</keyword>
<evidence type="ECO:0000259" key="10">
    <source>
        <dbReference type="PROSITE" id="PS51371"/>
    </source>
</evidence>
<comment type="subcellular location">
    <subcellularLocation>
        <location evidence="1">Membrane</location>
        <topology evidence="1">Multi-pass membrane protein</topology>
    </subcellularLocation>
</comment>
<dbReference type="SMART" id="SM00116">
    <property type="entry name" value="CBS"/>
    <property type="match status" value="1"/>
</dbReference>